<keyword evidence="2 4" id="KW-0863">Zinc-finger</keyword>
<sequence>MASIRGIVVDLPRDLPWYDGMEELVKFTHSTTYDYHKLPPVREQYINCSRHLTQHPFNSIISGIEEKDPEKLLDLGLRYYHGCTAEPSLTRALDAWEMITKEAENSVPEDKLTPSVLARAFSCLADAHMTLMHLAFDGESVIRHDGSDRMLPSGERDPIMANDFMHIAAAYSDTSAALGMVSPVVLYVARWLTQIGERDGVNVRETERYKVYPHLCQAWDVRVAEMDEEKRKREAKLGRAPTAYVCAAQGCGITAKQKKGLMKCAGKCPMERKPHYCSKNCQRKDWKLHKRYCKPDKELGDIPPPPPPEQPVDLDGIPRLNYNPSDILQRVDYEGPDRSIEIPLAGPGQRTVTIHSRNFTPEVMRLMRDVIVADDAEKQAKHAAEHSEAEETPGRGDGDTGNER</sequence>
<gene>
    <name evidence="7" type="ORF">GSI_11873</name>
</gene>
<dbReference type="AlphaFoldDB" id="A0A2G8RXS3"/>
<evidence type="ECO:0000256" key="2">
    <source>
        <dbReference type="ARBA" id="ARBA00022771"/>
    </source>
</evidence>
<dbReference type="SUPFAM" id="SSF144232">
    <property type="entry name" value="HIT/MYND zinc finger-like"/>
    <property type="match status" value="1"/>
</dbReference>
<dbReference type="GO" id="GO:0008270">
    <property type="term" value="F:zinc ion binding"/>
    <property type="evidence" value="ECO:0007669"/>
    <property type="project" value="UniProtKB-KW"/>
</dbReference>
<evidence type="ECO:0000256" key="5">
    <source>
        <dbReference type="SAM" id="MobiDB-lite"/>
    </source>
</evidence>
<dbReference type="STRING" id="1077348.A0A2G8RXS3"/>
<evidence type="ECO:0000259" key="6">
    <source>
        <dbReference type="PROSITE" id="PS50865"/>
    </source>
</evidence>
<proteinExistence type="predicted"/>
<evidence type="ECO:0000256" key="1">
    <source>
        <dbReference type="ARBA" id="ARBA00022723"/>
    </source>
</evidence>
<dbReference type="Gene3D" id="6.10.140.2220">
    <property type="match status" value="1"/>
</dbReference>
<dbReference type="PROSITE" id="PS50865">
    <property type="entry name" value="ZF_MYND_2"/>
    <property type="match status" value="1"/>
</dbReference>
<dbReference type="Proteomes" id="UP000230002">
    <property type="component" value="Unassembled WGS sequence"/>
</dbReference>
<dbReference type="EMBL" id="AYKW01000045">
    <property type="protein sequence ID" value="PIL26118.1"/>
    <property type="molecule type" value="Genomic_DNA"/>
</dbReference>
<organism evidence="7 8">
    <name type="scientific">Ganoderma sinense ZZ0214-1</name>
    <dbReference type="NCBI Taxonomy" id="1077348"/>
    <lineage>
        <taxon>Eukaryota</taxon>
        <taxon>Fungi</taxon>
        <taxon>Dikarya</taxon>
        <taxon>Basidiomycota</taxon>
        <taxon>Agaricomycotina</taxon>
        <taxon>Agaricomycetes</taxon>
        <taxon>Polyporales</taxon>
        <taxon>Polyporaceae</taxon>
        <taxon>Ganoderma</taxon>
    </lineage>
</organism>
<feature type="region of interest" description="Disordered" evidence="5">
    <location>
        <begin position="376"/>
        <end position="404"/>
    </location>
</feature>
<feature type="domain" description="MYND-type" evidence="6">
    <location>
        <begin position="248"/>
        <end position="293"/>
    </location>
</feature>
<comment type="caution">
    <text evidence="7">The sequence shown here is derived from an EMBL/GenBank/DDBJ whole genome shotgun (WGS) entry which is preliminary data.</text>
</comment>
<evidence type="ECO:0000256" key="4">
    <source>
        <dbReference type="PROSITE-ProRule" id="PRU00134"/>
    </source>
</evidence>
<evidence type="ECO:0000313" key="7">
    <source>
        <dbReference type="EMBL" id="PIL26118.1"/>
    </source>
</evidence>
<accession>A0A2G8RXS3</accession>
<keyword evidence="8" id="KW-1185">Reference proteome</keyword>
<dbReference type="Pfam" id="PF01753">
    <property type="entry name" value="zf-MYND"/>
    <property type="match status" value="1"/>
</dbReference>
<dbReference type="InterPro" id="IPR002893">
    <property type="entry name" value="Znf_MYND"/>
</dbReference>
<evidence type="ECO:0000313" key="8">
    <source>
        <dbReference type="Proteomes" id="UP000230002"/>
    </source>
</evidence>
<keyword evidence="3" id="KW-0862">Zinc</keyword>
<reference evidence="7 8" key="1">
    <citation type="journal article" date="2015" name="Sci. Rep.">
        <title>Chromosome-level genome map provides insights into diverse defense mechanisms in the medicinal fungus Ganoderma sinense.</title>
        <authorList>
            <person name="Zhu Y."/>
            <person name="Xu J."/>
            <person name="Sun C."/>
            <person name="Zhou S."/>
            <person name="Xu H."/>
            <person name="Nelson D.R."/>
            <person name="Qian J."/>
            <person name="Song J."/>
            <person name="Luo H."/>
            <person name="Xiang L."/>
            <person name="Li Y."/>
            <person name="Xu Z."/>
            <person name="Ji A."/>
            <person name="Wang L."/>
            <person name="Lu S."/>
            <person name="Hayward A."/>
            <person name="Sun W."/>
            <person name="Li X."/>
            <person name="Schwartz D.C."/>
            <person name="Wang Y."/>
            <person name="Chen S."/>
        </authorList>
    </citation>
    <scope>NUCLEOTIDE SEQUENCE [LARGE SCALE GENOMIC DNA]</scope>
    <source>
        <strain evidence="7 8">ZZ0214-1</strain>
    </source>
</reference>
<evidence type="ECO:0000256" key="3">
    <source>
        <dbReference type="ARBA" id="ARBA00022833"/>
    </source>
</evidence>
<name>A0A2G8RXS3_9APHY</name>
<dbReference type="OrthoDB" id="432970at2759"/>
<protein>
    <recommendedName>
        <fullName evidence="6">MYND-type domain-containing protein</fullName>
    </recommendedName>
</protein>
<keyword evidence="1" id="KW-0479">Metal-binding</keyword>